<dbReference type="AlphaFoldDB" id="A0A2H5FMQ6"/>
<evidence type="ECO:0000313" key="1">
    <source>
        <dbReference type="EMBL" id="AUH72835.1"/>
    </source>
</evidence>
<dbReference type="GeneID" id="40926065"/>
<dbReference type="EMBL" id="CP025491">
    <property type="protein sequence ID" value="AUH72835.1"/>
    <property type="molecule type" value="Genomic_DNA"/>
</dbReference>
<organism evidence="1 2">
    <name type="scientific">Legionella sainthelensi</name>
    <dbReference type="NCBI Taxonomy" id="28087"/>
    <lineage>
        <taxon>Bacteria</taxon>
        <taxon>Pseudomonadati</taxon>
        <taxon>Pseudomonadota</taxon>
        <taxon>Gammaproteobacteria</taxon>
        <taxon>Legionellales</taxon>
        <taxon>Legionellaceae</taxon>
        <taxon>Legionella</taxon>
    </lineage>
</organism>
<dbReference type="KEGG" id="lsh:CAB17_12910"/>
<dbReference type="RefSeq" id="WP_012979161.1">
    <property type="nucleotide sequence ID" value="NZ_CP025491.2"/>
</dbReference>
<protein>
    <submittedName>
        <fullName evidence="1">Type-F conjugative transfer system protein TrbI</fullName>
    </submittedName>
</protein>
<keyword evidence="2" id="KW-1185">Reference proteome</keyword>
<proteinExistence type="predicted"/>
<dbReference type="InterPro" id="IPR014115">
    <property type="entry name" value="TrbI_Ftype"/>
</dbReference>
<gene>
    <name evidence="1" type="ORF">CAB17_12910</name>
</gene>
<dbReference type="Proteomes" id="UP000234343">
    <property type="component" value="Chromosome"/>
</dbReference>
<sequence length="111" mass="12459">MRITLLALGSSFLAFLLGVLFYGAQPKQSIVLFNQEALQGQFIRQLAEHHATAMQVEQATQQFHQSIKKILAQYSKDHQAVILNQKYALEGGNDITEEVALKLSSLMRNKT</sequence>
<evidence type="ECO:0000313" key="2">
    <source>
        <dbReference type="Proteomes" id="UP000234343"/>
    </source>
</evidence>
<name>A0A2H5FMQ6_9GAMM</name>
<accession>A0A2H5FMQ6</accession>
<dbReference type="Pfam" id="PF09677">
    <property type="entry name" value="TrbI_Ftype"/>
    <property type="match status" value="1"/>
</dbReference>
<reference evidence="1 2" key="1">
    <citation type="submission" date="2017-12" db="EMBL/GenBank/DDBJ databases">
        <title>Legionella sainthelensi LA01-117, whole genome sequence of a clinical isolate from New Zealand.</title>
        <authorList>
            <person name="Cree S.L."/>
            <person name="Slow S."/>
            <person name="Kennedy M.A."/>
            <person name="Murdoch D.R."/>
            <person name="Biggs P.J."/>
            <person name="Anderson T."/>
        </authorList>
    </citation>
    <scope>NUCLEOTIDE SEQUENCE [LARGE SCALE GENOMIC DNA]</scope>
    <source>
        <strain evidence="1 2">LA01-117</strain>
    </source>
</reference>